<protein>
    <submittedName>
        <fullName evidence="1">Uncharacterized protein</fullName>
    </submittedName>
</protein>
<evidence type="ECO:0000313" key="2">
    <source>
        <dbReference type="Proteomes" id="UP001059617"/>
    </source>
</evidence>
<evidence type="ECO:0000313" key="1">
    <source>
        <dbReference type="EMBL" id="UWP85172.1"/>
    </source>
</evidence>
<proteinExistence type="predicted"/>
<keyword evidence="2" id="KW-1185">Reference proteome</keyword>
<dbReference type="Proteomes" id="UP001059617">
    <property type="component" value="Chromosome"/>
</dbReference>
<gene>
    <name evidence="1" type="ORF">Dfulv_13455</name>
</gene>
<dbReference type="EMBL" id="CP073720">
    <property type="protein sequence ID" value="UWP85172.1"/>
    <property type="molecule type" value="Genomic_DNA"/>
</dbReference>
<accession>A0ABY5W5I3</accession>
<reference evidence="1" key="2">
    <citation type="submission" date="2022-09" db="EMBL/GenBank/DDBJ databases">
        <title>Biosynthetic gene clusters of Dactylosporangioum fulvum.</title>
        <authorList>
            <person name="Caradec T."/>
        </authorList>
    </citation>
    <scope>NUCLEOTIDE SEQUENCE</scope>
    <source>
        <strain evidence="1">NRRL B-16292</strain>
    </source>
</reference>
<reference evidence="1" key="1">
    <citation type="submission" date="2021-04" db="EMBL/GenBank/DDBJ databases">
        <authorList>
            <person name="Hartkoorn R.C."/>
            <person name="Beaudoing E."/>
            <person name="Hot D."/>
        </authorList>
    </citation>
    <scope>NUCLEOTIDE SEQUENCE</scope>
    <source>
        <strain evidence="1">NRRL B-16292</strain>
    </source>
</reference>
<name>A0ABY5W5I3_9ACTN</name>
<dbReference type="RefSeq" id="WP_259863253.1">
    <property type="nucleotide sequence ID" value="NZ_BAAAST010000006.1"/>
</dbReference>
<sequence length="67" mass="7659">MTTQPTPVPRNRQRVHEQVEHLAVSEFDWIGTPIRAIVDAACSLAGHIAHPGQRGRQSQEHRLPTWW</sequence>
<organism evidence="1 2">
    <name type="scientific">Dactylosporangium fulvum</name>
    <dbReference type="NCBI Taxonomy" id="53359"/>
    <lineage>
        <taxon>Bacteria</taxon>
        <taxon>Bacillati</taxon>
        <taxon>Actinomycetota</taxon>
        <taxon>Actinomycetes</taxon>
        <taxon>Micromonosporales</taxon>
        <taxon>Micromonosporaceae</taxon>
        <taxon>Dactylosporangium</taxon>
    </lineage>
</organism>